<dbReference type="InterPro" id="IPR003018">
    <property type="entry name" value="GAF"/>
</dbReference>
<accession>A0A545TX16</accession>
<comment type="caution">
    <text evidence="3">The sequence shown here is derived from an EMBL/GenBank/DDBJ whole genome shotgun (WGS) entry which is preliminary data.</text>
</comment>
<dbReference type="Proteomes" id="UP000315252">
    <property type="component" value="Unassembled WGS sequence"/>
</dbReference>
<keyword evidence="4" id="KW-1185">Reference proteome</keyword>
<evidence type="ECO:0000259" key="2">
    <source>
        <dbReference type="Pfam" id="PF13185"/>
    </source>
</evidence>
<dbReference type="EMBL" id="VHSH01000002">
    <property type="protein sequence ID" value="TQV81763.1"/>
    <property type="molecule type" value="Genomic_DNA"/>
</dbReference>
<protein>
    <submittedName>
        <fullName evidence="3">GAF domain-containing protein</fullName>
    </submittedName>
</protein>
<evidence type="ECO:0000256" key="1">
    <source>
        <dbReference type="SAM" id="MobiDB-lite"/>
    </source>
</evidence>
<evidence type="ECO:0000313" key="3">
    <source>
        <dbReference type="EMBL" id="TQV81763.1"/>
    </source>
</evidence>
<dbReference type="Pfam" id="PF13185">
    <property type="entry name" value="GAF_2"/>
    <property type="match status" value="1"/>
</dbReference>
<name>A0A545TX16_9PROT</name>
<gene>
    <name evidence="3" type="ORF">FKG95_05840</name>
</gene>
<reference evidence="3 4" key="1">
    <citation type="submission" date="2019-06" db="EMBL/GenBank/DDBJ databases">
        <title>Whole genome sequence for Rhodospirillaceae sp. R148.</title>
        <authorList>
            <person name="Wang G."/>
        </authorList>
    </citation>
    <scope>NUCLEOTIDE SEQUENCE [LARGE SCALE GENOMIC DNA]</scope>
    <source>
        <strain evidence="3 4">R148</strain>
    </source>
</reference>
<proteinExistence type="predicted"/>
<dbReference type="AlphaFoldDB" id="A0A545TX16"/>
<feature type="region of interest" description="Disordered" evidence="1">
    <location>
        <begin position="1"/>
        <end position="28"/>
    </location>
</feature>
<sequence length="205" mass="21932">MEPGKRAVCSPSIGTLKPGVSSPAPTPGVPAPRGVGDVMTADKTAHVLDNFAETLSNAPDLHGVFTAAEAVAQTLIGHRLFTIMRFDAARMVVERVHSSNPEAYPIGGRKPKRDSEWRRHVLEEGKVFIGHNSDDIRWVFDDSELILGLGLHAVLNVPIKSAGRIVGTMNLLDRTAHYRARDAEIGAVIAAQLADVLDVSASASD</sequence>
<dbReference type="Gene3D" id="3.30.450.40">
    <property type="match status" value="1"/>
</dbReference>
<dbReference type="OrthoDB" id="7066078at2"/>
<organism evidence="3 4">
    <name type="scientific">Denitrobaculum tricleocarpae</name>
    <dbReference type="NCBI Taxonomy" id="2591009"/>
    <lineage>
        <taxon>Bacteria</taxon>
        <taxon>Pseudomonadati</taxon>
        <taxon>Pseudomonadota</taxon>
        <taxon>Alphaproteobacteria</taxon>
        <taxon>Rhodospirillales</taxon>
        <taxon>Rhodospirillaceae</taxon>
        <taxon>Denitrobaculum</taxon>
    </lineage>
</organism>
<dbReference type="InterPro" id="IPR029016">
    <property type="entry name" value="GAF-like_dom_sf"/>
</dbReference>
<feature type="domain" description="GAF" evidence="2">
    <location>
        <begin position="67"/>
        <end position="198"/>
    </location>
</feature>
<evidence type="ECO:0000313" key="4">
    <source>
        <dbReference type="Proteomes" id="UP000315252"/>
    </source>
</evidence>
<dbReference type="SUPFAM" id="SSF55781">
    <property type="entry name" value="GAF domain-like"/>
    <property type="match status" value="1"/>
</dbReference>